<feature type="domain" description="ABC transporter" evidence="3">
    <location>
        <begin position="5"/>
        <end position="236"/>
    </location>
</feature>
<accession>A0A7Y9I565</accession>
<evidence type="ECO:0000256" key="1">
    <source>
        <dbReference type="ARBA" id="ARBA00022741"/>
    </source>
</evidence>
<keyword evidence="1" id="KW-0547">Nucleotide-binding</keyword>
<gene>
    <name evidence="4" type="ORF">BKA15_001642</name>
</gene>
<dbReference type="InterPro" id="IPR003439">
    <property type="entry name" value="ABC_transporter-like_ATP-bd"/>
</dbReference>
<keyword evidence="5" id="KW-1185">Reference proteome</keyword>
<evidence type="ECO:0000313" key="5">
    <source>
        <dbReference type="Proteomes" id="UP000569914"/>
    </source>
</evidence>
<evidence type="ECO:0000313" key="4">
    <source>
        <dbReference type="EMBL" id="NYE70313.1"/>
    </source>
</evidence>
<dbReference type="RefSeq" id="WP_179749674.1">
    <property type="nucleotide sequence ID" value="NZ_JACCBU010000001.1"/>
</dbReference>
<dbReference type="Proteomes" id="UP000569914">
    <property type="component" value="Unassembled WGS sequence"/>
</dbReference>
<keyword evidence="2 4" id="KW-0067">ATP-binding</keyword>
<dbReference type="PANTHER" id="PTHR43582">
    <property type="entry name" value="LINEARMYCIN RESISTANCE ATP-BINDING PROTEIN LNRL"/>
    <property type="match status" value="1"/>
</dbReference>
<dbReference type="SMART" id="SM00382">
    <property type="entry name" value="AAA"/>
    <property type="match status" value="1"/>
</dbReference>
<protein>
    <submittedName>
        <fullName evidence="4">ABC-2 type transport system ATP-binding protein</fullName>
    </submittedName>
</protein>
<name>A0A7Y9I565_9ACTN</name>
<evidence type="ECO:0000256" key="2">
    <source>
        <dbReference type="ARBA" id="ARBA00022840"/>
    </source>
</evidence>
<organism evidence="4 5">
    <name type="scientific">Microlunatus parietis</name>
    <dbReference type="NCBI Taxonomy" id="682979"/>
    <lineage>
        <taxon>Bacteria</taxon>
        <taxon>Bacillati</taxon>
        <taxon>Actinomycetota</taxon>
        <taxon>Actinomycetes</taxon>
        <taxon>Propionibacteriales</taxon>
        <taxon>Propionibacteriaceae</taxon>
        <taxon>Microlunatus</taxon>
    </lineage>
</organism>
<dbReference type="Gene3D" id="3.40.50.300">
    <property type="entry name" value="P-loop containing nucleotide triphosphate hydrolases"/>
    <property type="match status" value="1"/>
</dbReference>
<dbReference type="GO" id="GO:0005524">
    <property type="term" value="F:ATP binding"/>
    <property type="evidence" value="ECO:0007669"/>
    <property type="project" value="UniProtKB-KW"/>
</dbReference>
<dbReference type="SUPFAM" id="SSF52540">
    <property type="entry name" value="P-loop containing nucleoside triphosphate hydrolases"/>
    <property type="match status" value="1"/>
</dbReference>
<reference evidence="4 5" key="1">
    <citation type="submission" date="2020-07" db="EMBL/GenBank/DDBJ databases">
        <title>Sequencing the genomes of 1000 actinobacteria strains.</title>
        <authorList>
            <person name="Klenk H.-P."/>
        </authorList>
    </citation>
    <scope>NUCLEOTIDE SEQUENCE [LARGE SCALE GENOMIC DNA]</scope>
    <source>
        <strain evidence="4 5">DSM 22083</strain>
    </source>
</reference>
<dbReference type="GO" id="GO:0016887">
    <property type="term" value="F:ATP hydrolysis activity"/>
    <property type="evidence" value="ECO:0007669"/>
    <property type="project" value="InterPro"/>
</dbReference>
<dbReference type="InterPro" id="IPR003593">
    <property type="entry name" value="AAA+_ATPase"/>
</dbReference>
<dbReference type="EMBL" id="JACCBU010000001">
    <property type="protein sequence ID" value="NYE70313.1"/>
    <property type="molecule type" value="Genomic_DNA"/>
</dbReference>
<sequence>MTDAIVAHKLAKRYGGTIAVDDVSFSVAEGETVCLLGPNGAGKSTTVRILATLTRPDGGNAWVAGSSVSTDARAIRARIGYVAQHAGTDVHLTGRENLRIQAAAHGLRRTAAARRTTELLELVGLAAAADRLVGTYSGGMARRLEIAMGIVHEPEVIFLDEPTTGLDPEARTSLWTELSEIVRTRRISMLLTTHYLDEADQLADRVVIINRGTVIIDGTPTALKAQLPGGGSVIIELTRVPPKDVVSRVVRRAGCHDLDLQGSNLRVRTDHGHHSLPVLLNGLREAGFDAASAAVAQPTLDDVYLHHTGQSLATTGPST</sequence>
<proteinExistence type="predicted"/>
<dbReference type="PANTHER" id="PTHR43582:SF5">
    <property type="entry name" value="ABC TRANSPORTER"/>
    <property type="match status" value="1"/>
</dbReference>
<evidence type="ECO:0000259" key="3">
    <source>
        <dbReference type="PROSITE" id="PS50893"/>
    </source>
</evidence>
<dbReference type="AlphaFoldDB" id="A0A7Y9I565"/>
<dbReference type="PROSITE" id="PS00211">
    <property type="entry name" value="ABC_TRANSPORTER_1"/>
    <property type="match status" value="1"/>
</dbReference>
<comment type="caution">
    <text evidence="4">The sequence shown here is derived from an EMBL/GenBank/DDBJ whole genome shotgun (WGS) entry which is preliminary data.</text>
</comment>
<dbReference type="Pfam" id="PF00005">
    <property type="entry name" value="ABC_tran"/>
    <property type="match status" value="1"/>
</dbReference>
<dbReference type="PROSITE" id="PS50893">
    <property type="entry name" value="ABC_TRANSPORTER_2"/>
    <property type="match status" value="1"/>
</dbReference>
<dbReference type="InterPro" id="IPR017871">
    <property type="entry name" value="ABC_transporter-like_CS"/>
</dbReference>
<dbReference type="InterPro" id="IPR027417">
    <property type="entry name" value="P-loop_NTPase"/>
</dbReference>